<sequence>MANTPPRDERLLYFHSLTQASGHACGFKELKMSSPNSGFLARVKREAKLRAKRDGIPHSQALESIAREHGFPSWHNLRKSHTPPPAAGASSTIKALPVDPVLPAAFDDTPNERRSRKQLDEWWDRPFAITRPNGSFDVRCLHGGAWDRSSWLGSADDLAAATALAERELRAWQRRRAEPLVSLDEGAALVVQMPERPDRSTKILARCESIAAAAQWIANWHRAQGEADELTPRKGPAQ</sequence>
<evidence type="ECO:0000313" key="2">
    <source>
        <dbReference type="Proteomes" id="UP000507140"/>
    </source>
</evidence>
<dbReference type="EMBL" id="CADIKR010000008">
    <property type="protein sequence ID" value="CAB3914964.1"/>
    <property type="molecule type" value="Genomic_DNA"/>
</dbReference>
<dbReference type="Proteomes" id="UP000507140">
    <property type="component" value="Unassembled WGS sequence"/>
</dbReference>
<gene>
    <name evidence="1" type="ORF">LMG3415_05182</name>
</gene>
<keyword evidence="2" id="KW-1185">Reference proteome</keyword>
<evidence type="ECO:0000313" key="1">
    <source>
        <dbReference type="EMBL" id="CAB3914964.1"/>
    </source>
</evidence>
<proteinExistence type="predicted"/>
<name>A0ABM8LKA3_9BURK</name>
<accession>A0ABM8LKA3</accession>
<organism evidence="1 2">
    <name type="scientific">Achromobacter mucicolens</name>
    <dbReference type="NCBI Taxonomy" id="1389922"/>
    <lineage>
        <taxon>Bacteria</taxon>
        <taxon>Pseudomonadati</taxon>
        <taxon>Pseudomonadota</taxon>
        <taxon>Betaproteobacteria</taxon>
        <taxon>Burkholderiales</taxon>
        <taxon>Alcaligenaceae</taxon>
        <taxon>Achromobacter</taxon>
    </lineage>
</organism>
<comment type="caution">
    <text evidence="1">The sequence shown here is derived from an EMBL/GenBank/DDBJ whole genome shotgun (WGS) entry which is preliminary data.</text>
</comment>
<reference evidence="1 2" key="1">
    <citation type="submission" date="2020-04" db="EMBL/GenBank/DDBJ databases">
        <authorList>
            <person name="De Canck E."/>
        </authorList>
    </citation>
    <scope>NUCLEOTIDE SEQUENCE [LARGE SCALE GENOMIC DNA]</scope>
    <source>
        <strain evidence="1 2">LMG 3415</strain>
    </source>
</reference>
<protein>
    <submittedName>
        <fullName evidence="1">Uncharacterized protein</fullName>
    </submittedName>
</protein>